<dbReference type="EMBL" id="KV407459">
    <property type="protein sequence ID" value="KZF22284.1"/>
    <property type="molecule type" value="Genomic_DNA"/>
</dbReference>
<accession>A0A165GJY3</accession>
<evidence type="ECO:0000256" key="1">
    <source>
        <dbReference type="SAM" id="Phobius"/>
    </source>
</evidence>
<protein>
    <submittedName>
        <fullName evidence="2">Uncharacterized protein</fullName>
    </submittedName>
</protein>
<feature type="transmembrane region" description="Helical" evidence="1">
    <location>
        <begin position="604"/>
        <end position="626"/>
    </location>
</feature>
<keyword evidence="1" id="KW-0812">Transmembrane</keyword>
<dbReference type="InParanoid" id="A0A165GJY3"/>
<dbReference type="AlphaFoldDB" id="A0A165GJY3"/>
<proteinExistence type="predicted"/>
<dbReference type="Proteomes" id="UP000076632">
    <property type="component" value="Unassembled WGS sequence"/>
</dbReference>
<keyword evidence="3" id="KW-1185">Reference proteome</keyword>
<dbReference type="RefSeq" id="XP_018187839.1">
    <property type="nucleotide sequence ID" value="XM_018332755.1"/>
</dbReference>
<name>A0A165GJY3_XYLHT</name>
<feature type="transmembrane region" description="Helical" evidence="1">
    <location>
        <begin position="527"/>
        <end position="547"/>
    </location>
</feature>
<reference evidence="2 3" key="1">
    <citation type="journal article" date="2016" name="Fungal Biol.">
        <title>The genome of Xylona heveae provides a window into fungal endophytism.</title>
        <authorList>
            <person name="Gazis R."/>
            <person name="Kuo A."/>
            <person name="Riley R."/>
            <person name="LaButti K."/>
            <person name="Lipzen A."/>
            <person name="Lin J."/>
            <person name="Amirebrahimi M."/>
            <person name="Hesse C.N."/>
            <person name="Spatafora J.W."/>
            <person name="Henrissat B."/>
            <person name="Hainaut M."/>
            <person name="Grigoriev I.V."/>
            <person name="Hibbett D.S."/>
        </authorList>
    </citation>
    <scope>NUCLEOTIDE SEQUENCE [LARGE SCALE GENOMIC DNA]</scope>
    <source>
        <strain evidence="2 3">TC161</strain>
    </source>
</reference>
<dbReference type="OrthoDB" id="5406607at2759"/>
<organism evidence="2 3">
    <name type="scientific">Xylona heveae (strain CBS 132557 / TC161)</name>
    <dbReference type="NCBI Taxonomy" id="1328760"/>
    <lineage>
        <taxon>Eukaryota</taxon>
        <taxon>Fungi</taxon>
        <taxon>Dikarya</taxon>
        <taxon>Ascomycota</taxon>
        <taxon>Pezizomycotina</taxon>
        <taxon>Xylonomycetes</taxon>
        <taxon>Xylonales</taxon>
        <taxon>Xylonaceae</taxon>
        <taxon>Xylona</taxon>
    </lineage>
</organism>
<keyword evidence="1" id="KW-0472">Membrane</keyword>
<evidence type="ECO:0000313" key="2">
    <source>
        <dbReference type="EMBL" id="KZF22284.1"/>
    </source>
</evidence>
<feature type="transmembrane region" description="Helical" evidence="1">
    <location>
        <begin position="559"/>
        <end position="584"/>
    </location>
</feature>
<feature type="transmembrane region" description="Helical" evidence="1">
    <location>
        <begin position="16"/>
        <end position="35"/>
    </location>
</feature>
<keyword evidence="1" id="KW-1133">Transmembrane helix</keyword>
<sequence length="640" mass="70418">MLYTGIFRRKYKEQGYLFSFQVIHLCLALVVYFSVASALPNPQLSIKSAVPDDKADKEKPDLRCSPATWPEILLFYLGNYVTHATTVKPLPGEPRWDLLLRTYFALLYPQSTLKGGIKEVLRNFLEHKASSGNLPLSLAARANALCMVVRAPDWIPQEGDTVKNAVFVDPINRSKKQSQKGLPQLVTLAQQDYTKLQKNKPVNLITSLAPSRYALSNSNQMYSDLKTFVPKAHRIYGTCILPPGYKLAVVPANASISPRGHKDPEIINSSSSEVENSNTIATSYGFAKAFVSFIQALFSTLNIYMSKGGQISRYGYAAFGLTIIPFTLMSVVNLASNLRLPEHSSLYMVASDIMEEAIRHGGSFEGIVGELYNEDALPNMARGISGKFTRSEDSSGISLQLQHQSCVVPQDDLPRLHEPKNKLTTGFHSELEEIFSGLNSIGSDISTGGSSSAGAEDEDHAIRIQHVNIAEINRKVPRQQPSLVVPSFNSFKLQSKNNRQSIEAAGDSAPSLAELVHSPWMDALDSLFWSFLVTGVSLILTGSLTHFNKGHSTKAQRIWLILWQWVGAWFSPIVAQGQSLFGSWKDSQTEKSLPESRSSFELKLTLLQFAIVAIYSVPAIGGLVVVGQMLHQYGSCATVA</sequence>
<dbReference type="GeneID" id="28897892"/>
<dbReference type="OMA" id="EIHANHA"/>
<evidence type="ECO:0000313" key="3">
    <source>
        <dbReference type="Proteomes" id="UP000076632"/>
    </source>
</evidence>
<gene>
    <name evidence="2" type="ORF">L228DRAFT_247941</name>
</gene>